<feature type="transmembrane region" description="Helical" evidence="1">
    <location>
        <begin position="80"/>
        <end position="98"/>
    </location>
</feature>
<dbReference type="RefSeq" id="WP_152871705.1">
    <property type="nucleotide sequence ID" value="NZ_WBSL01000005.1"/>
</dbReference>
<name>A0A7X1TSE4_9DEIO</name>
<gene>
    <name evidence="3" type="ORF">F8S09_11865</name>
</gene>
<dbReference type="AlphaFoldDB" id="A0A7X1TSE4"/>
<comment type="caution">
    <text evidence="3">The sequence shown here is derived from an EMBL/GenBank/DDBJ whole genome shotgun (WGS) entry which is preliminary data.</text>
</comment>
<feature type="transmembrane region" description="Helical" evidence="1">
    <location>
        <begin position="104"/>
        <end position="122"/>
    </location>
</feature>
<keyword evidence="4" id="KW-1185">Reference proteome</keyword>
<dbReference type="Proteomes" id="UP000484842">
    <property type="component" value="Unassembled WGS sequence"/>
</dbReference>
<evidence type="ECO:0000256" key="1">
    <source>
        <dbReference type="SAM" id="Phobius"/>
    </source>
</evidence>
<feature type="signal peptide" evidence="2">
    <location>
        <begin position="1"/>
        <end position="26"/>
    </location>
</feature>
<keyword evidence="1" id="KW-0812">Transmembrane</keyword>
<accession>A0A7X1TSE4</accession>
<protein>
    <submittedName>
        <fullName evidence="3">Uncharacterized protein</fullName>
    </submittedName>
</protein>
<keyword evidence="2" id="KW-0732">Signal</keyword>
<keyword evidence="1" id="KW-1133">Transmembrane helix</keyword>
<evidence type="ECO:0000313" key="3">
    <source>
        <dbReference type="EMBL" id="MPY67374.1"/>
    </source>
</evidence>
<keyword evidence="1" id="KW-0472">Membrane</keyword>
<evidence type="ECO:0000256" key="2">
    <source>
        <dbReference type="SAM" id="SignalP"/>
    </source>
</evidence>
<feature type="chain" id="PRO_5030642520" evidence="2">
    <location>
        <begin position="27"/>
        <end position="129"/>
    </location>
</feature>
<sequence length="129" mass="14267">MKKLTAYIGIRCLVLTAAFSGATAQALEVPRGLDSEQQRLLGLLWIVYAGILSFFKYMYGEFDKKSGEYVPGCLEYPLGVGLLVGGGVGALLISHVFSSFVLQIFAPIAYLVGTYLIVNRFVPYRYRQK</sequence>
<reference evidence="3 4" key="1">
    <citation type="submission" date="2019-10" db="EMBL/GenBank/DDBJ databases">
        <title>Deinococcus sp. isolated from soil.</title>
        <authorList>
            <person name="Li Y."/>
            <person name="Wang J."/>
        </authorList>
    </citation>
    <scope>NUCLEOTIDE SEQUENCE [LARGE SCALE GENOMIC DNA]</scope>
    <source>
        <strain evidence="3 4">SDU3-2</strain>
    </source>
</reference>
<dbReference type="EMBL" id="WBSL01000005">
    <property type="protein sequence ID" value="MPY67374.1"/>
    <property type="molecule type" value="Genomic_DNA"/>
</dbReference>
<organism evidence="3 4">
    <name type="scientific">Deinococcus terrestris</name>
    <dbReference type="NCBI Taxonomy" id="2651870"/>
    <lineage>
        <taxon>Bacteria</taxon>
        <taxon>Thermotogati</taxon>
        <taxon>Deinococcota</taxon>
        <taxon>Deinococci</taxon>
        <taxon>Deinococcales</taxon>
        <taxon>Deinococcaceae</taxon>
        <taxon>Deinococcus</taxon>
    </lineage>
</organism>
<evidence type="ECO:0000313" key="4">
    <source>
        <dbReference type="Proteomes" id="UP000484842"/>
    </source>
</evidence>
<proteinExistence type="predicted"/>
<feature type="transmembrane region" description="Helical" evidence="1">
    <location>
        <begin position="42"/>
        <end position="59"/>
    </location>
</feature>